<evidence type="ECO:0000256" key="4">
    <source>
        <dbReference type="ARBA" id="ARBA00022692"/>
    </source>
</evidence>
<evidence type="ECO:0000256" key="8">
    <source>
        <dbReference type="ARBA" id="ARBA00023136"/>
    </source>
</evidence>
<name>A0ABT4VY16_9HYPH</name>
<evidence type="ECO:0000256" key="7">
    <source>
        <dbReference type="ARBA" id="ARBA00023114"/>
    </source>
</evidence>
<keyword evidence="8 10" id="KW-0472">Membrane</keyword>
<evidence type="ECO:0000256" key="10">
    <source>
        <dbReference type="RuleBase" id="RU364005"/>
    </source>
</evidence>
<keyword evidence="3 10" id="KW-1134">Transmembrane beta strand</keyword>
<dbReference type="EMBL" id="JAPJZH010000048">
    <property type="protein sequence ID" value="MDA4848917.1"/>
    <property type="molecule type" value="Genomic_DNA"/>
</dbReference>
<accession>A0ABT4VY16</accession>
<evidence type="ECO:0000313" key="12">
    <source>
        <dbReference type="Proteomes" id="UP001148313"/>
    </source>
</evidence>
<dbReference type="Pfam" id="PF02530">
    <property type="entry name" value="Porin_2"/>
    <property type="match status" value="1"/>
</dbReference>
<comment type="domain">
    <text evidence="10">Consists of 16-stranded beta-barrel sheets, with large surface-exposed loops, that form a transmembrane pore at the center of each barrel. The pore is partially ocluded by a peptide loop that folds into the pore lumen.</text>
</comment>
<comment type="subcellular location">
    <subcellularLocation>
        <location evidence="10">Cell outer membrane</location>
        <topology evidence="10">Multi-pass membrane protein</topology>
    </subcellularLocation>
</comment>
<dbReference type="Proteomes" id="UP001148313">
    <property type="component" value="Unassembled WGS sequence"/>
</dbReference>
<feature type="non-terminal residue" evidence="11">
    <location>
        <position position="1"/>
    </location>
</feature>
<evidence type="ECO:0000256" key="3">
    <source>
        <dbReference type="ARBA" id="ARBA00022452"/>
    </source>
</evidence>
<dbReference type="InterPro" id="IPR003684">
    <property type="entry name" value="Porin_alphabac"/>
</dbReference>
<comment type="caution">
    <text evidence="11">The sequence shown here is derived from an EMBL/GenBank/DDBJ whole genome shotgun (WGS) entry which is preliminary data.</text>
</comment>
<evidence type="ECO:0000313" key="11">
    <source>
        <dbReference type="EMBL" id="MDA4848917.1"/>
    </source>
</evidence>
<keyword evidence="7 10" id="KW-0626">Porin</keyword>
<keyword evidence="4 10" id="KW-0812">Transmembrane</keyword>
<evidence type="ECO:0000256" key="6">
    <source>
        <dbReference type="ARBA" id="ARBA00023065"/>
    </source>
</evidence>
<keyword evidence="2 10" id="KW-0813">Transport</keyword>
<keyword evidence="6 10" id="KW-0406">Ion transport</keyword>
<protein>
    <recommendedName>
        <fullName evidence="10">Porin</fullName>
    </recommendedName>
</protein>
<evidence type="ECO:0000256" key="1">
    <source>
        <dbReference type="ARBA" id="ARBA00009521"/>
    </source>
</evidence>
<evidence type="ECO:0000256" key="9">
    <source>
        <dbReference type="ARBA" id="ARBA00023237"/>
    </source>
</evidence>
<evidence type="ECO:0000256" key="5">
    <source>
        <dbReference type="ARBA" id="ARBA00022729"/>
    </source>
</evidence>
<gene>
    <name evidence="11" type="ORF">OOZ53_26465</name>
</gene>
<organism evidence="11 12">
    <name type="scientific">Hoeflea poritis</name>
    <dbReference type="NCBI Taxonomy" id="2993659"/>
    <lineage>
        <taxon>Bacteria</taxon>
        <taxon>Pseudomonadati</taxon>
        <taxon>Pseudomonadota</taxon>
        <taxon>Alphaproteobacteria</taxon>
        <taxon>Hyphomicrobiales</taxon>
        <taxon>Rhizobiaceae</taxon>
        <taxon>Hoeflea</taxon>
    </lineage>
</organism>
<keyword evidence="12" id="KW-1185">Reference proteome</keyword>
<keyword evidence="5" id="KW-0732">Signal</keyword>
<keyword evidence="9 10" id="KW-0998">Cell outer membrane</keyword>
<comment type="similarity">
    <text evidence="1 10">Belongs to the alphaproteobacteria porin family.</text>
</comment>
<dbReference type="RefSeq" id="WP_271092798.1">
    <property type="nucleotide sequence ID" value="NZ_JAPJZH010000048.1"/>
</dbReference>
<evidence type="ECO:0000256" key="2">
    <source>
        <dbReference type="ARBA" id="ARBA00022448"/>
    </source>
</evidence>
<proteinExistence type="inferred from homology"/>
<comment type="function">
    <text evidence="10">Forms passive diffusion pores that allow small molecular weight hydrophilic materials across the outer membrane.</text>
</comment>
<reference evidence="11" key="1">
    <citation type="submission" date="2022-11" db="EMBL/GenBank/DDBJ databases">
        <title>Hoeflea poritis sp. nov., isolated from scleractinian coral Porites lutea.</title>
        <authorList>
            <person name="Zhang G."/>
            <person name="Wei Q."/>
            <person name="Cai L."/>
        </authorList>
    </citation>
    <scope>NUCLEOTIDE SEQUENCE</scope>
    <source>
        <strain evidence="11">E7-10</strain>
    </source>
</reference>
<sequence length="106" mass="11497">ANGSPPAVGGTFTPEWSVIASYQHQFAPNFKGSIGGQYSIDYYATPLAGTLPIGNVQNNLDSWAVEGVLVWNPVENLEVRGEVRYTEFEGNGGDATTGLFRLQRNF</sequence>